<dbReference type="Pfam" id="PF00225">
    <property type="entry name" value="Kinesin"/>
    <property type="match status" value="1"/>
</dbReference>
<keyword evidence="14" id="KW-1185">Reference proteome</keyword>
<evidence type="ECO:0000313" key="13">
    <source>
        <dbReference type="EMBL" id="VVC45163.1"/>
    </source>
</evidence>
<proteinExistence type="inferred from homology"/>
<protein>
    <submittedName>
        <fullName evidence="13">Kinesin motor domain, conserved site,P-loop containing nucleoside triphosphate hydrolase,Kinesin motor</fullName>
    </submittedName>
</protein>
<feature type="domain" description="Kinesin motor" evidence="12">
    <location>
        <begin position="71"/>
        <end position="491"/>
    </location>
</feature>
<feature type="non-terminal residue" evidence="13">
    <location>
        <position position="1"/>
    </location>
</feature>
<dbReference type="GO" id="GO:0008574">
    <property type="term" value="F:plus-end-directed microtubule motor activity"/>
    <property type="evidence" value="ECO:0007669"/>
    <property type="project" value="TreeGrafter"/>
</dbReference>
<evidence type="ECO:0000256" key="9">
    <source>
        <dbReference type="ARBA" id="ARBA00023212"/>
    </source>
</evidence>
<reference evidence="13 14" key="1">
    <citation type="submission" date="2019-08" db="EMBL/GenBank/DDBJ databases">
        <authorList>
            <person name="Alioto T."/>
            <person name="Alioto T."/>
            <person name="Gomez Garrido J."/>
        </authorList>
    </citation>
    <scope>NUCLEOTIDE SEQUENCE [LARGE SCALE GENOMIC DNA]</scope>
</reference>
<evidence type="ECO:0000256" key="4">
    <source>
        <dbReference type="ARBA" id="ARBA00022701"/>
    </source>
</evidence>
<dbReference type="PRINTS" id="PR00380">
    <property type="entry name" value="KINESINHEAVY"/>
</dbReference>
<dbReference type="GO" id="GO:0090307">
    <property type="term" value="P:mitotic spindle assembly"/>
    <property type="evidence" value="ECO:0007669"/>
    <property type="project" value="TreeGrafter"/>
</dbReference>
<dbReference type="PROSITE" id="PS00411">
    <property type="entry name" value="KINESIN_MOTOR_1"/>
    <property type="match status" value="1"/>
</dbReference>
<keyword evidence="2" id="KW-0963">Cytoplasm</keyword>
<evidence type="ECO:0000256" key="10">
    <source>
        <dbReference type="PROSITE-ProRule" id="PRU00283"/>
    </source>
</evidence>
<keyword evidence="5 10" id="KW-0547">Nucleotide-binding</keyword>
<organism evidence="13 14">
    <name type="scientific">Cinara cedri</name>
    <dbReference type="NCBI Taxonomy" id="506608"/>
    <lineage>
        <taxon>Eukaryota</taxon>
        <taxon>Metazoa</taxon>
        <taxon>Ecdysozoa</taxon>
        <taxon>Arthropoda</taxon>
        <taxon>Hexapoda</taxon>
        <taxon>Insecta</taxon>
        <taxon>Pterygota</taxon>
        <taxon>Neoptera</taxon>
        <taxon>Paraneoptera</taxon>
        <taxon>Hemiptera</taxon>
        <taxon>Sternorrhyncha</taxon>
        <taxon>Aphidomorpha</taxon>
        <taxon>Aphidoidea</taxon>
        <taxon>Aphididae</taxon>
        <taxon>Lachninae</taxon>
        <taxon>Cinara</taxon>
    </lineage>
</organism>
<evidence type="ECO:0000256" key="6">
    <source>
        <dbReference type="ARBA" id="ARBA00022840"/>
    </source>
</evidence>
<dbReference type="GO" id="GO:0007018">
    <property type="term" value="P:microtubule-based movement"/>
    <property type="evidence" value="ECO:0007669"/>
    <property type="project" value="InterPro"/>
</dbReference>
<name>A0A5E4NSW5_9HEMI</name>
<keyword evidence="9" id="KW-0206">Cytoskeleton</keyword>
<feature type="binding site" evidence="10">
    <location>
        <begin position="154"/>
        <end position="161"/>
    </location>
    <ligand>
        <name>ATP</name>
        <dbReference type="ChEBI" id="CHEBI:30616"/>
    </ligand>
</feature>
<comment type="similarity">
    <text evidence="10">Belongs to the TRAFAC class myosin-kinesin ATPase superfamily. Kinesin family.</text>
</comment>
<evidence type="ECO:0000256" key="3">
    <source>
        <dbReference type="ARBA" id="ARBA00022553"/>
    </source>
</evidence>
<dbReference type="PANTHER" id="PTHR47970">
    <property type="entry name" value="KINESIN-LIKE PROTEIN KIF11"/>
    <property type="match status" value="1"/>
</dbReference>
<evidence type="ECO:0000259" key="12">
    <source>
        <dbReference type="PROSITE" id="PS50067"/>
    </source>
</evidence>
<dbReference type="InterPro" id="IPR036961">
    <property type="entry name" value="Kinesin_motor_dom_sf"/>
</dbReference>
<dbReference type="GO" id="GO:0016787">
    <property type="term" value="F:hydrolase activity"/>
    <property type="evidence" value="ECO:0007669"/>
    <property type="project" value="UniProtKB-KW"/>
</dbReference>
<dbReference type="GO" id="GO:0051231">
    <property type="term" value="P:spindle elongation"/>
    <property type="evidence" value="ECO:0007669"/>
    <property type="project" value="TreeGrafter"/>
</dbReference>
<dbReference type="InterPro" id="IPR019821">
    <property type="entry name" value="Kinesin_motor_CS"/>
</dbReference>
<evidence type="ECO:0000256" key="2">
    <source>
        <dbReference type="ARBA" id="ARBA00022490"/>
    </source>
</evidence>
<keyword evidence="6 10" id="KW-0067">ATP-binding</keyword>
<keyword evidence="3" id="KW-0597">Phosphoprotein</keyword>
<evidence type="ECO:0000313" key="14">
    <source>
        <dbReference type="Proteomes" id="UP000325440"/>
    </source>
</evidence>
<dbReference type="OrthoDB" id="123929at2759"/>
<evidence type="ECO:0000256" key="7">
    <source>
        <dbReference type="ARBA" id="ARBA00023054"/>
    </source>
</evidence>
<gene>
    <name evidence="13" type="ORF">CINCED_3A025906</name>
</gene>
<sequence length="1004" mass="115613">FHFFTDVIHSILLRIRNFNIKVMEDLKEKDSTGSYVEPRIPSITGFGQRRVNGKPKKVLDYSFELNSGIPKIDVCLRLKPRLDDGSRRCDDTLAVLNDTTVSCYNGNTREDVTEYTFSSVFGPNVDQKEFFNTWVYDKVLRFLNGNSELLFAYGTTNAGKTYTMHGNLNDPGLIPRTLVFVFNTLNNKLMTQCKYKPDKVMAAHVLDEQLMGHEEEIRNKILNTLSYEKNQDDDKYSSQLDEGQIINGIDHLNSNNIGKIFDLLKNNEKASLDHGDVSYTVWATYSEIYNESIYDLFDINCSTSQKRIPLKLTLDQNKNVYVKGLTHVFIKSAEEAYKAMSFGRNNLKIASNTLNKSSSRSHCIFTLKLMRVENVESPSTAVISSITFCDLAGSERLKKTMNIGDRLAESKKINTSLLVLNKCFSVLRDNQKRGENHLVPFRESKLTQMFQTALTGINRTGISMSVNVDMSPSLFEETKQVLFMSAIVRSIAKSKPKNNSKPRPSFVVWAANNGKNSTQAKFKQNTIFENTDCDCSNSEKKIDNKDLETKVLEEKKKLKQELLSQFNKMLTDNNTFYNKQKETALKNKTEMYESKIERLKSYYLEKIQEKDEKLTSLLNSKQHNYTTNYVNNKSEIENYEFRIGEFQLQKEELVAEIDTLKTAHQEEIDIKNLEIKNLKNVQAEQQQDLDDKNQEIENYKIMLTEANLEYENMDDNLNKMYNKFDEACQLLEERDMEIERLTGSLEAKENLITEMENQQELQIAECAEKKILEYMEEKLQEIVSLEDNLKKEKMKHKKCLQDKSEIAKEYQNLKQQYRIRAKYVNQLTSSNTVLSSELADIKLKMTELKEQAAALESTLADNERRYNKELQAALKEKCEKPESKSIAVLTDISNVQLPLTIITDSDGKENKNTEKKSTRKCRIKTPMSITKKGKNNKYGGTPEMCEKMLDEVINNIPISTRKRRLFDNKPPLADNSNIPSDDLLDSILTPTSALHQTTKFRIKK</sequence>
<keyword evidence="13" id="KW-0378">Hydrolase</keyword>
<dbReference type="AlphaFoldDB" id="A0A5E4NSW5"/>
<dbReference type="SMART" id="SM00129">
    <property type="entry name" value="KISc"/>
    <property type="match status" value="1"/>
</dbReference>
<dbReference type="GO" id="GO:0005524">
    <property type="term" value="F:ATP binding"/>
    <property type="evidence" value="ECO:0007669"/>
    <property type="project" value="UniProtKB-UniRule"/>
</dbReference>
<accession>A0A5E4NSW5</accession>
<dbReference type="InterPro" id="IPR001752">
    <property type="entry name" value="Kinesin_motor_dom"/>
</dbReference>
<evidence type="ECO:0000256" key="5">
    <source>
        <dbReference type="ARBA" id="ARBA00022741"/>
    </source>
</evidence>
<dbReference type="Gene3D" id="3.40.850.10">
    <property type="entry name" value="Kinesin motor domain"/>
    <property type="match status" value="1"/>
</dbReference>
<dbReference type="Proteomes" id="UP000325440">
    <property type="component" value="Unassembled WGS sequence"/>
</dbReference>
<dbReference type="PANTHER" id="PTHR47970:SF29">
    <property type="entry name" value="KINESIN FAMILY MEMBER 20B"/>
    <property type="match status" value="1"/>
</dbReference>
<dbReference type="EMBL" id="CABPRJ010002396">
    <property type="protein sequence ID" value="VVC45163.1"/>
    <property type="molecule type" value="Genomic_DNA"/>
</dbReference>
<keyword evidence="4" id="KW-0493">Microtubule</keyword>
<evidence type="ECO:0000256" key="11">
    <source>
        <dbReference type="SAM" id="Coils"/>
    </source>
</evidence>
<dbReference type="GO" id="GO:0072686">
    <property type="term" value="C:mitotic spindle"/>
    <property type="evidence" value="ECO:0007669"/>
    <property type="project" value="TreeGrafter"/>
</dbReference>
<dbReference type="GO" id="GO:0008017">
    <property type="term" value="F:microtubule binding"/>
    <property type="evidence" value="ECO:0007669"/>
    <property type="project" value="InterPro"/>
</dbReference>
<dbReference type="PROSITE" id="PS50067">
    <property type="entry name" value="KINESIN_MOTOR_2"/>
    <property type="match status" value="1"/>
</dbReference>
<dbReference type="GO" id="GO:0005634">
    <property type="term" value="C:nucleus"/>
    <property type="evidence" value="ECO:0007669"/>
    <property type="project" value="TreeGrafter"/>
</dbReference>
<keyword evidence="7 11" id="KW-0175">Coiled coil</keyword>
<feature type="coiled-coil region" evidence="11">
    <location>
        <begin position="636"/>
        <end position="865"/>
    </location>
</feature>
<evidence type="ECO:0000256" key="8">
    <source>
        <dbReference type="ARBA" id="ARBA00023175"/>
    </source>
</evidence>
<comment type="subcellular location">
    <subcellularLocation>
        <location evidence="1">Cytoplasm</location>
        <location evidence="1">Cytoskeleton</location>
        <location evidence="1">Spindle</location>
    </subcellularLocation>
</comment>
<dbReference type="InterPro" id="IPR047149">
    <property type="entry name" value="KIF11-like"/>
</dbReference>
<keyword evidence="8 10" id="KW-0505">Motor protein</keyword>
<dbReference type="InterPro" id="IPR027417">
    <property type="entry name" value="P-loop_NTPase"/>
</dbReference>
<dbReference type="GO" id="GO:0005876">
    <property type="term" value="C:spindle microtubule"/>
    <property type="evidence" value="ECO:0007669"/>
    <property type="project" value="TreeGrafter"/>
</dbReference>
<evidence type="ECO:0000256" key="1">
    <source>
        <dbReference type="ARBA" id="ARBA00004186"/>
    </source>
</evidence>
<dbReference type="SUPFAM" id="SSF52540">
    <property type="entry name" value="P-loop containing nucleoside triphosphate hydrolases"/>
    <property type="match status" value="1"/>
</dbReference>